<evidence type="ECO:0000313" key="1">
    <source>
        <dbReference type="EMBL" id="AGS81933.1"/>
    </source>
</evidence>
<proteinExistence type="predicted"/>
<name>S5WB24_9CAUD</name>
<evidence type="ECO:0000313" key="2">
    <source>
        <dbReference type="Proteomes" id="UP000015545"/>
    </source>
</evidence>
<dbReference type="RefSeq" id="YP_008433380.1">
    <property type="nucleotide sequence ID" value="NC_022096.1"/>
</dbReference>
<accession>S5WB24</accession>
<sequence length="70" mass="7999">MAEFMSVPGFIVYKNRVHDGSQGREGDLTRDIIQEVEDEEIAKRIVAEELAKDPTADPNWIYYEEGTILV</sequence>
<protein>
    <submittedName>
        <fullName evidence="1">Uncharacterized protein</fullName>
    </submittedName>
</protein>
<gene>
    <name evidence="1" type="ORF">PaBG_00049</name>
</gene>
<reference evidence="1 2" key="1">
    <citation type="journal article" date="2014" name="Genome Announc.">
        <title>Complete Genome Sequence of the Novel Giant Pseudomonas Phage PaBG.</title>
        <authorList>
            <person name="Sykilinda N.N."/>
            <person name="Bondar A.A."/>
            <person name="Gorshkova A.S."/>
            <person name="Kurochkina L.P."/>
            <person name="Kulikov E.E."/>
            <person name="Shneider M.M."/>
            <person name="Kadykov V.A."/>
            <person name="Solovjeva N.V."/>
            <person name="Kabilov M.R."/>
            <person name="Mesyanzhinov V.V."/>
            <person name="Vlassov V.V."/>
            <person name="Drukker V.V."/>
            <person name="Miroshnikov K.A."/>
        </authorList>
    </citation>
    <scope>NUCLEOTIDE SEQUENCE [LARGE SCALE GENOMIC DNA]</scope>
</reference>
<organism evidence="1 2">
    <name type="scientific">Pseudomonas phage PaBG</name>
    <dbReference type="NCBI Taxonomy" id="1335230"/>
    <lineage>
        <taxon>Viruses</taxon>
        <taxon>Duplodnaviria</taxon>
        <taxon>Heunggongvirae</taxon>
        <taxon>Uroviricota</taxon>
        <taxon>Caudoviricetes</taxon>
        <taxon>Baikalvirus</taxon>
        <taxon>Baikalvirus PaBG</taxon>
    </lineage>
</organism>
<dbReference type="EMBL" id="KF147891">
    <property type="protein sequence ID" value="AGS81933.1"/>
    <property type="molecule type" value="Genomic_DNA"/>
</dbReference>
<dbReference type="Proteomes" id="UP000015545">
    <property type="component" value="Segment"/>
</dbReference>
<dbReference type="KEGG" id="vg:16574735"/>
<keyword evidence="2" id="KW-1185">Reference proteome</keyword>
<dbReference type="GeneID" id="16574735"/>